<organism evidence="2 3">
    <name type="scientific">Colletotrichum musicola</name>
    <dbReference type="NCBI Taxonomy" id="2175873"/>
    <lineage>
        <taxon>Eukaryota</taxon>
        <taxon>Fungi</taxon>
        <taxon>Dikarya</taxon>
        <taxon>Ascomycota</taxon>
        <taxon>Pezizomycotina</taxon>
        <taxon>Sordariomycetes</taxon>
        <taxon>Hypocreomycetidae</taxon>
        <taxon>Glomerellales</taxon>
        <taxon>Glomerellaceae</taxon>
        <taxon>Colletotrichum</taxon>
        <taxon>Colletotrichum orchidearum species complex</taxon>
    </lineage>
</organism>
<dbReference type="Proteomes" id="UP000639643">
    <property type="component" value="Unassembled WGS sequence"/>
</dbReference>
<protein>
    <submittedName>
        <fullName evidence="2">Uncharacterized protein</fullName>
    </submittedName>
</protein>
<evidence type="ECO:0000313" key="3">
    <source>
        <dbReference type="Proteomes" id="UP000639643"/>
    </source>
</evidence>
<gene>
    <name evidence="2" type="ORF">CMUS01_00480</name>
</gene>
<accession>A0A8H6U9J5</accession>
<keyword evidence="3" id="KW-1185">Reference proteome</keyword>
<dbReference type="AlphaFoldDB" id="A0A8H6U9J5"/>
<sequence length="74" mass="7803">MEIGTTTAVRDRQGPGGQQYGPAMAAAVQYSQGAYYVPRYSIVLPGSQGVLLEPADEQMTGCRLIGPMGVTPQD</sequence>
<reference evidence="2" key="1">
    <citation type="journal article" date="2020" name="Phytopathology">
        <title>Genome Sequence Resources of Colletotrichum truncatum, C. plurivorum, C. musicola, and C. sojae: Four Species Pathogenic to Soybean (Glycine max).</title>
        <authorList>
            <person name="Rogerio F."/>
            <person name="Boufleur T.R."/>
            <person name="Ciampi-Guillardi M."/>
            <person name="Sukno S.A."/>
            <person name="Thon M.R."/>
            <person name="Massola Junior N.S."/>
            <person name="Baroncelli R."/>
        </authorList>
    </citation>
    <scope>NUCLEOTIDE SEQUENCE</scope>
    <source>
        <strain evidence="2">LFN0074</strain>
    </source>
</reference>
<evidence type="ECO:0000313" key="2">
    <source>
        <dbReference type="EMBL" id="KAF6845091.1"/>
    </source>
</evidence>
<dbReference type="EMBL" id="WIGM01000006">
    <property type="protein sequence ID" value="KAF6845091.1"/>
    <property type="molecule type" value="Genomic_DNA"/>
</dbReference>
<comment type="caution">
    <text evidence="2">The sequence shown here is derived from an EMBL/GenBank/DDBJ whole genome shotgun (WGS) entry which is preliminary data.</text>
</comment>
<name>A0A8H6U9J5_9PEZI</name>
<proteinExistence type="predicted"/>
<feature type="region of interest" description="Disordered" evidence="1">
    <location>
        <begin position="1"/>
        <end position="21"/>
    </location>
</feature>
<evidence type="ECO:0000256" key="1">
    <source>
        <dbReference type="SAM" id="MobiDB-lite"/>
    </source>
</evidence>